<feature type="transmembrane region" description="Helical" evidence="6">
    <location>
        <begin position="157"/>
        <end position="177"/>
    </location>
</feature>
<evidence type="ECO:0000256" key="3">
    <source>
        <dbReference type="ARBA" id="ARBA00022989"/>
    </source>
</evidence>
<evidence type="ECO:0000256" key="4">
    <source>
        <dbReference type="ARBA" id="ARBA00023136"/>
    </source>
</evidence>
<keyword evidence="4 6" id="KW-0472">Membrane</keyword>
<keyword evidence="8" id="KW-1185">Reference proteome</keyword>
<evidence type="ECO:0000313" key="7">
    <source>
        <dbReference type="EMBL" id="KAG8469079.1"/>
    </source>
</evidence>
<feature type="transmembrane region" description="Helical" evidence="6">
    <location>
        <begin position="95"/>
        <end position="115"/>
    </location>
</feature>
<feature type="transmembrane region" description="Helical" evidence="6">
    <location>
        <begin position="64"/>
        <end position="83"/>
    </location>
</feature>
<proteinExistence type="predicted"/>
<dbReference type="EMBL" id="JAGTXO010000003">
    <property type="protein sequence ID" value="KAG8469079.1"/>
    <property type="molecule type" value="Genomic_DNA"/>
</dbReference>
<organism evidence="7 8">
    <name type="scientific">Diacronema lutheri</name>
    <name type="common">Unicellular marine alga</name>
    <name type="synonym">Monochrysis lutheri</name>
    <dbReference type="NCBI Taxonomy" id="2081491"/>
    <lineage>
        <taxon>Eukaryota</taxon>
        <taxon>Haptista</taxon>
        <taxon>Haptophyta</taxon>
        <taxon>Pavlovophyceae</taxon>
        <taxon>Pavlovales</taxon>
        <taxon>Pavlovaceae</taxon>
        <taxon>Diacronema</taxon>
    </lineage>
</organism>
<evidence type="ECO:0000256" key="1">
    <source>
        <dbReference type="ARBA" id="ARBA00004141"/>
    </source>
</evidence>
<name>A0A8J5XRG4_DIALT</name>
<evidence type="ECO:0000256" key="5">
    <source>
        <dbReference type="SAM" id="MobiDB-lite"/>
    </source>
</evidence>
<feature type="compositionally biased region" description="Basic and acidic residues" evidence="5">
    <location>
        <begin position="221"/>
        <end position="231"/>
    </location>
</feature>
<dbReference type="Pfam" id="PF04193">
    <property type="entry name" value="PQ-loop"/>
    <property type="match status" value="1"/>
</dbReference>
<dbReference type="Gene3D" id="1.20.1280.290">
    <property type="match status" value="1"/>
</dbReference>
<keyword evidence="2 6" id="KW-0812">Transmembrane</keyword>
<comment type="subcellular location">
    <subcellularLocation>
        <location evidence="1">Membrane</location>
        <topology evidence="1">Multi-pass membrane protein</topology>
    </subcellularLocation>
</comment>
<evidence type="ECO:0000256" key="6">
    <source>
        <dbReference type="SAM" id="Phobius"/>
    </source>
</evidence>
<dbReference type="Proteomes" id="UP000751190">
    <property type="component" value="Unassembled WGS sequence"/>
</dbReference>
<evidence type="ECO:0000256" key="2">
    <source>
        <dbReference type="ARBA" id="ARBA00022692"/>
    </source>
</evidence>
<gene>
    <name evidence="7" type="ORF">KFE25_007597</name>
</gene>
<comment type="caution">
    <text evidence="7">The sequence shown here is derived from an EMBL/GenBank/DDBJ whole genome shotgun (WGS) entry which is preliminary data.</text>
</comment>
<feature type="transmembrane region" description="Helical" evidence="6">
    <location>
        <begin position="189"/>
        <end position="210"/>
    </location>
</feature>
<feature type="transmembrane region" description="Helical" evidence="6">
    <location>
        <begin position="127"/>
        <end position="145"/>
    </location>
</feature>
<dbReference type="OrthoDB" id="407617at2759"/>
<dbReference type="OMA" id="WRIRYRK"/>
<feature type="region of interest" description="Disordered" evidence="5">
    <location>
        <begin position="221"/>
        <end position="242"/>
    </location>
</feature>
<dbReference type="GO" id="GO:0016020">
    <property type="term" value="C:membrane"/>
    <property type="evidence" value="ECO:0007669"/>
    <property type="project" value="UniProtKB-SubCell"/>
</dbReference>
<accession>A0A8J5XRG4</accession>
<evidence type="ECO:0000313" key="8">
    <source>
        <dbReference type="Proteomes" id="UP000751190"/>
    </source>
</evidence>
<sequence length="267" mass="27720">MPPERFVPVLGSVGTICFASLLAPQVLLNARRRSTAGLELSLVVLWHVASIVYGASLLAEEASIWLLLSMGSFCALSAVLEGQEAAYARSSRVPIVVWAAGLTVASVVAVVLLAVPLRSAPAAIEHVIGEGIPASLFAAGFAPQLHTFMRTKSLEGYSFGVTLLDVVGSAANCGVLLLSPTRANAPSFFVSALPFLVIIALHGVLISVALHITFGLPKRAPPDDDPAHARADGNSPAAKGGFAGTLLISDASPASNTHEFQFHGREP</sequence>
<dbReference type="SMART" id="SM00679">
    <property type="entry name" value="CTNS"/>
    <property type="match status" value="2"/>
</dbReference>
<feature type="transmembrane region" description="Helical" evidence="6">
    <location>
        <begin position="6"/>
        <end position="28"/>
    </location>
</feature>
<dbReference type="InterPro" id="IPR006603">
    <property type="entry name" value="PQ-loop_rpt"/>
</dbReference>
<protein>
    <submittedName>
        <fullName evidence="7">Uncharacterized protein</fullName>
    </submittedName>
</protein>
<reference evidence="7" key="1">
    <citation type="submission" date="2021-05" db="EMBL/GenBank/DDBJ databases">
        <title>The genome of the haptophyte Pavlova lutheri (Diacronema luteri, Pavlovales) - a model for lipid biosynthesis in eukaryotic algae.</title>
        <authorList>
            <person name="Hulatt C.J."/>
            <person name="Posewitz M.C."/>
        </authorList>
    </citation>
    <scope>NUCLEOTIDE SEQUENCE</scope>
    <source>
        <strain evidence="7">NIVA-4/92</strain>
    </source>
</reference>
<feature type="transmembrane region" description="Helical" evidence="6">
    <location>
        <begin position="40"/>
        <end position="58"/>
    </location>
</feature>
<dbReference type="AlphaFoldDB" id="A0A8J5XRG4"/>
<keyword evidence="3 6" id="KW-1133">Transmembrane helix</keyword>